<dbReference type="GO" id="GO:0003677">
    <property type="term" value="F:DNA binding"/>
    <property type="evidence" value="ECO:0007669"/>
    <property type="project" value="UniProtKB-KW"/>
</dbReference>
<dbReference type="Pfam" id="PF22679">
    <property type="entry name" value="T1R_D3-like"/>
    <property type="match status" value="1"/>
</dbReference>
<dbReference type="InterPro" id="IPR027417">
    <property type="entry name" value="P-loop_NTPase"/>
</dbReference>
<dbReference type="RefSeq" id="WP_155702653.1">
    <property type="nucleotide sequence ID" value="NZ_CP034235.1"/>
</dbReference>
<evidence type="ECO:0000313" key="2">
    <source>
        <dbReference type="EMBL" id="QGQ97548.1"/>
    </source>
</evidence>
<protein>
    <submittedName>
        <fullName evidence="2">Type I restriction endonuclease subunit R</fullName>
    </submittedName>
</protein>
<feature type="domain" description="Helicase ATP-binding" evidence="1">
    <location>
        <begin position="295"/>
        <end position="496"/>
    </location>
</feature>
<dbReference type="KEGG" id="ppsc:EHS13_22990"/>
<organism evidence="2 3">
    <name type="scientific">Paenibacillus psychroresistens</name>
    <dbReference type="NCBI Taxonomy" id="1778678"/>
    <lineage>
        <taxon>Bacteria</taxon>
        <taxon>Bacillati</taxon>
        <taxon>Bacillota</taxon>
        <taxon>Bacilli</taxon>
        <taxon>Bacillales</taxon>
        <taxon>Paenibacillaceae</taxon>
        <taxon>Paenibacillus</taxon>
    </lineage>
</organism>
<keyword evidence="2" id="KW-0540">Nuclease</keyword>
<dbReference type="AlphaFoldDB" id="A0A6B8RQI4"/>
<name>A0A6B8RQI4_9BACL</name>
<reference evidence="3" key="1">
    <citation type="submission" date="2018-11" db="EMBL/GenBank/DDBJ databases">
        <title>Complete genome sequence of Paenibacillus sp. ML311-T8.</title>
        <authorList>
            <person name="Nam Y.-D."/>
            <person name="Kang J."/>
            <person name="Chung W.-H."/>
            <person name="Park Y.S."/>
        </authorList>
    </citation>
    <scope>NUCLEOTIDE SEQUENCE [LARGE SCALE GENOMIC DNA]</scope>
    <source>
        <strain evidence="3">ML311-T8</strain>
    </source>
</reference>
<evidence type="ECO:0000313" key="3">
    <source>
        <dbReference type="Proteomes" id="UP000426246"/>
    </source>
</evidence>
<dbReference type="PANTHER" id="PTHR42927:SF1">
    <property type="entry name" value="HELICASE SUPERFAMILY 1 AND 2 DOMAIN-CONTAINING PROTEIN"/>
    <property type="match status" value="1"/>
</dbReference>
<dbReference type="REBASE" id="369179">
    <property type="entry name" value="Pps311T8ORF23000P"/>
</dbReference>
<dbReference type="InterPro" id="IPR055180">
    <property type="entry name" value="HsdR_RecA-like_helicase_dom_2"/>
</dbReference>
<dbReference type="InterPro" id="IPR007409">
    <property type="entry name" value="Restrct_endonuc_type1_HsdR_N"/>
</dbReference>
<dbReference type="PROSITE" id="PS51192">
    <property type="entry name" value="HELICASE_ATP_BIND_1"/>
    <property type="match status" value="1"/>
</dbReference>
<sequence>MNFSITSSALKERSFQSLIKDYLIAENGYIESLNIGYDQKLALDVDQLFSFLETSQYQQMNKLKEIYKTNYTSKVLNNLERELRTRGSIDVLKHGIKDYGVKLNLAYFKSPTDFNPDQAKLYQKNILSVTEELIYNEDKRIDLVIFLNGVPIITIELKNAFTGQTYKNAITQYKQDRSHTEQLFRFKERSIVNFAMDTDVAFMTTKLSGVNTIFLPFNKGVGDHTGNPIVEGKLNTHYIWEDILKKDILLEIIHKFAFVSRKEEILENGDKIMKEAIIFPRYHQLDVVKRVLQHVRQHGSGERYLIQHSAGSGKTNSITWLTHRLASLHDSANNIIFNGVIVITDRKVLDQQLQDSIYQLEHKIGLVAKIDDDSNQLATEIEKGTKIIISTIQKFPYLLEKLSGTKGKKFAIVIDEAHSSTTGRNMMALKESLSLEEATTLAMREEAEELDSEDKINIELEKLTRRDNVSFFAFTATPKGSTLKLFGVPYDDGKHYPFHLYSMRQAIEEGFIHDVLKHYMTYKMFYNVNKKIEDDPSFSKSKANKSIARFVSLHPHNISQKTEVIIEHFRNSTMKRIGGEAKAMLVTSSRLHAVRYKLAFDEYIRLKGYSDLKTLVAFSGLVKDDGEEYKETQMNNGVSESQLPNQFDKEESRILIVANKYQTGFDQPKLHTMYVDKKLSGVKAVQTLSRLNRIYPGKEDTFVLDFVNEPDEMKESFIPFYQVTVLDNDIEPNEIYALERMIYDKQVIDRADVILFTEIFYKDLNTPTDISIMNNCVNHAVNRMTDFTKEEIIDFKSLISKFINLYMLIIQVAPIIDTDLHRLSIYLRFLIKKIEIESTGGVNITDKVMLEYYRLEKKTEGSIYLNNDNQGVGLSVGGSGNVKEEPVDYLSNIIDNLNKKYGTSFSESEKLAVDQIRSNLKANKELELNAQENSYEVFKHAFHPKFLDGVVKEYDKNQVFYGKILRDEGFRDKLMDLIMLDIYSSFKETKIQYKKG</sequence>
<keyword evidence="2" id="KW-0255">Endonuclease</keyword>
<dbReference type="GO" id="GO:0009307">
    <property type="term" value="P:DNA restriction-modification system"/>
    <property type="evidence" value="ECO:0007669"/>
    <property type="project" value="UniProtKB-KW"/>
</dbReference>
<proteinExistence type="predicted"/>
<dbReference type="PANTHER" id="PTHR42927">
    <property type="entry name" value="HELICASE SUPERFAMILY 1 AND 2 DOMAIN-CONTAINING PROTEIN"/>
    <property type="match status" value="1"/>
</dbReference>
<dbReference type="Gene3D" id="3.90.1570.50">
    <property type="match status" value="1"/>
</dbReference>
<dbReference type="SMART" id="SM00487">
    <property type="entry name" value="DEXDc"/>
    <property type="match status" value="1"/>
</dbReference>
<dbReference type="EMBL" id="CP034235">
    <property type="protein sequence ID" value="QGQ97548.1"/>
    <property type="molecule type" value="Genomic_DNA"/>
</dbReference>
<keyword evidence="2" id="KW-0378">Hydrolase</keyword>
<dbReference type="Pfam" id="PF04313">
    <property type="entry name" value="HSDR_N"/>
    <property type="match status" value="1"/>
</dbReference>
<dbReference type="Gene3D" id="3.40.50.300">
    <property type="entry name" value="P-loop containing nucleotide triphosphate hydrolases"/>
    <property type="match status" value="2"/>
</dbReference>
<dbReference type="OrthoDB" id="9758243at2"/>
<dbReference type="InterPro" id="IPR014001">
    <property type="entry name" value="Helicase_ATP-bd"/>
</dbReference>
<gene>
    <name evidence="2" type="ORF">EHS13_22990</name>
</gene>
<dbReference type="GO" id="GO:0005524">
    <property type="term" value="F:ATP binding"/>
    <property type="evidence" value="ECO:0007669"/>
    <property type="project" value="UniProtKB-KW"/>
</dbReference>
<dbReference type="InterPro" id="IPR040980">
    <property type="entry name" value="SWI2_SNF2"/>
</dbReference>
<dbReference type="SUPFAM" id="SSF52540">
    <property type="entry name" value="P-loop containing nucleoside triphosphate hydrolases"/>
    <property type="match status" value="1"/>
</dbReference>
<dbReference type="Proteomes" id="UP000426246">
    <property type="component" value="Chromosome"/>
</dbReference>
<dbReference type="Pfam" id="PF18766">
    <property type="entry name" value="SWI2_SNF2"/>
    <property type="match status" value="1"/>
</dbReference>
<evidence type="ECO:0000259" key="1">
    <source>
        <dbReference type="PROSITE" id="PS51192"/>
    </source>
</evidence>
<accession>A0A6B8RQI4</accession>
<keyword evidence="3" id="KW-1185">Reference proteome</keyword>
<dbReference type="GO" id="GO:0009035">
    <property type="term" value="F:type I site-specific deoxyribonuclease activity"/>
    <property type="evidence" value="ECO:0007669"/>
    <property type="project" value="UniProtKB-EC"/>
</dbReference>